<dbReference type="AlphaFoldDB" id="A0AA39CN36"/>
<dbReference type="EMBL" id="JAPDRK010000003">
    <property type="protein sequence ID" value="KAJ9614349.1"/>
    <property type="molecule type" value="Genomic_DNA"/>
</dbReference>
<accession>A0AA39CN36</accession>
<reference evidence="1" key="1">
    <citation type="submission" date="2022-10" db="EMBL/GenBank/DDBJ databases">
        <title>Culturing micro-colonial fungi from biological soil crusts in the Mojave desert and describing Neophaeococcomyces mojavensis, and introducing the new genera and species Taxawa tesnikishii.</title>
        <authorList>
            <person name="Kurbessoian T."/>
            <person name="Stajich J.E."/>
        </authorList>
    </citation>
    <scope>NUCLEOTIDE SEQUENCE</scope>
    <source>
        <strain evidence="1">TK_41</strain>
    </source>
</reference>
<dbReference type="Proteomes" id="UP001172673">
    <property type="component" value="Unassembled WGS sequence"/>
</dbReference>
<gene>
    <name evidence="1" type="ORF">H2200_002485</name>
</gene>
<keyword evidence="2" id="KW-1185">Reference proteome</keyword>
<name>A0AA39CN36_9EURO</name>
<comment type="caution">
    <text evidence="1">The sequence shown here is derived from an EMBL/GenBank/DDBJ whole genome shotgun (WGS) entry which is preliminary data.</text>
</comment>
<sequence length="297" mass="33527">MAPASLLTLPAEIRLRIYKFVLPELHLDVSSPTNCQTNLLTLNPGLTFSLVSRQTYREARPLVDNSPVVLSNLASQSIEWLPNWVIACAEEVRPQLSSEFAWMSHYVGRVLTTGVATSPPIWERFPKLRHIELPSTKSSHGSAQYPVSLLPLIQQWLLVDAMSGKTNITGLLHHFNQPDSRLPNVTSQSVKEFNSVILQRQLKLTSGYWFGIGGRFHYGTCVSTEWFKATVVWDKTGVEIKELPNIRHNWWSAAIGQKGSKFGLDLYVCERNYRIGWPKMSLTHQKTVCGPSQQLTT</sequence>
<evidence type="ECO:0000313" key="2">
    <source>
        <dbReference type="Proteomes" id="UP001172673"/>
    </source>
</evidence>
<organism evidence="1 2">
    <name type="scientific">Cladophialophora chaetospira</name>
    <dbReference type="NCBI Taxonomy" id="386627"/>
    <lineage>
        <taxon>Eukaryota</taxon>
        <taxon>Fungi</taxon>
        <taxon>Dikarya</taxon>
        <taxon>Ascomycota</taxon>
        <taxon>Pezizomycotina</taxon>
        <taxon>Eurotiomycetes</taxon>
        <taxon>Chaetothyriomycetidae</taxon>
        <taxon>Chaetothyriales</taxon>
        <taxon>Herpotrichiellaceae</taxon>
        <taxon>Cladophialophora</taxon>
    </lineage>
</organism>
<evidence type="ECO:0008006" key="3">
    <source>
        <dbReference type="Google" id="ProtNLM"/>
    </source>
</evidence>
<protein>
    <recommendedName>
        <fullName evidence="3">F-box domain-containing protein</fullName>
    </recommendedName>
</protein>
<evidence type="ECO:0000313" key="1">
    <source>
        <dbReference type="EMBL" id="KAJ9614349.1"/>
    </source>
</evidence>
<proteinExistence type="predicted"/>